<dbReference type="STRING" id="1415166.NONO_c27940"/>
<evidence type="ECO:0000256" key="1">
    <source>
        <dbReference type="ARBA" id="ARBA00005564"/>
    </source>
</evidence>
<comment type="similarity">
    <text evidence="1">Belongs to the cycloisomerase 2 family.</text>
</comment>
<protein>
    <submittedName>
        <fullName evidence="2">Uncharacterized protein</fullName>
    </submittedName>
</protein>
<dbReference type="Gene3D" id="2.130.10.10">
    <property type="entry name" value="YVTN repeat-like/Quinoprotein amine dehydrogenase"/>
    <property type="match status" value="2"/>
</dbReference>
<dbReference type="PATRIC" id="fig|1415166.3.peg.2866"/>
<proteinExistence type="inferred from homology"/>
<evidence type="ECO:0000313" key="2">
    <source>
        <dbReference type="EMBL" id="AHH17586.1"/>
    </source>
</evidence>
<accession>W5TK18</accession>
<dbReference type="EMBL" id="CP006850">
    <property type="protein sequence ID" value="AHH17586.1"/>
    <property type="molecule type" value="Genomic_DNA"/>
</dbReference>
<reference evidence="2 3" key="1">
    <citation type="journal article" date="2014" name="Appl. Environ. Microbiol.">
        <title>Insights into the Microbial Degradation of Rubber and Gutta-Percha by Analysis of the Complete Genome of Nocardia nova SH22a.</title>
        <authorList>
            <person name="Luo Q."/>
            <person name="Hiessl S."/>
            <person name="Poehlein A."/>
            <person name="Daniel R."/>
            <person name="Steinbuchel A."/>
        </authorList>
    </citation>
    <scope>NUCLEOTIDE SEQUENCE [LARGE SCALE GENOMIC DNA]</scope>
    <source>
        <strain evidence="2">SH22a</strain>
    </source>
</reference>
<dbReference type="HOGENOM" id="CLU_045355_0_0_11"/>
<dbReference type="SUPFAM" id="SSF75011">
    <property type="entry name" value="3-carboxy-cis,cis-mucoante lactonizing enzyme"/>
    <property type="match status" value="1"/>
</dbReference>
<dbReference type="PANTHER" id="PTHR30344:SF1">
    <property type="entry name" value="6-PHOSPHOGLUCONOLACTONASE"/>
    <property type="match status" value="1"/>
</dbReference>
<dbReference type="KEGG" id="nno:NONO_c27940"/>
<dbReference type="PANTHER" id="PTHR30344">
    <property type="entry name" value="6-PHOSPHOGLUCONOLACTONASE-RELATED"/>
    <property type="match status" value="1"/>
</dbReference>
<dbReference type="Pfam" id="PF10282">
    <property type="entry name" value="Lactonase"/>
    <property type="match status" value="2"/>
</dbReference>
<organism evidence="2 3">
    <name type="scientific">Nocardia nova SH22a</name>
    <dbReference type="NCBI Taxonomy" id="1415166"/>
    <lineage>
        <taxon>Bacteria</taxon>
        <taxon>Bacillati</taxon>
        <taxon>Actinomycetota</taxon>
        <taxon>Actinomycetes</taxon>
        <taxon>Mycobacteriales</taxon>
        <taxon>Nocardiaceae</taxon>
        <taxon>Nocardia</taxon>
    </lineage>
</organism>
<gene>
    <name evidence="2" type="ORF">NONO_c27940</name>
</gene>
<evidence type="ECO:0000313" key="3">
    <source>
        <dbReference type="Proteomes" id="UP000019150"/>
    </source>
</evidence>
<dbReference type="InterPro" id="IPR015943">
    <property type="entry name" value="WD40/YVTN_repeat-like_dom_sf"/>
</dbReference>
<dbReference type="InterPro" id="IPR019405">
    <property type="entry name" value="Lactonase_7-beta_prop"/>
</dbReference>
<keyword evidence="3" id="KW-1185">Reference proteome</keyword>
<dbReference type="Proteomes" id="UP000019150">
    <property type="component" value="Chromosome"/>
</dbReference>
<dbReference type="GO" id="GO:0017057">
    <property type="term" value="F:6-phosphogluconolactonase activity"/>
    <property type="evidence" value="ECO:0007669"/>
    <property type="project" value="TreeGrafter"/>
</dbReference>
<dbReference type="InterPro" id="IPR050282">
    <property type="entry name" value="Cycloisomerase_2"/>
</dbReference>
<name>W5TK18_9NOCA</name>
<dbReference type="eggNOG" id="COG2706">
    <property type="taxonomic scope" value="Bacteria"/>
</dbReference>
<dbReference type="AlphaFoldDB" id="W5TK18"/>
<sequence length="398" mass="39580">MTVLCALWAAPPTGMMEVEVFVNAVRAARGAAVGVAAAVAVTCGGWSGPSLASAAGPDRYLVIAGAASSNVEVLRVDGTGALSKVSGSPFPGGTGALSLTATPDGRTVYVAHTVSGTISGYHLNSDGTLTRIPGAQLDLGTPAVGFTISPDGSRMFATIGGATNEVRSYRIDASGALAPTGTPATQIPGISGLTMPTLSPDGRFLFLASWLNMTVSSFAVQPDGGLLPVGGPIFAGMQPTLHGVTSDGRFLYVSNEASDGVAGFAIAPDGRLTPTPGSPYRVGFLPHGVAITADSHRLYVPASMGGAIGGFTIGVDGALIPLPGSPYPAPAGTIPGRVVLDEAAGKIFLIDALTVHGTTQVRSYAIGADGGLAPSGAPVTDTGLVFSDGPDAVLTAPQ</sequence>